<accession>A0ACB8U8U7</accession>
<comment type="caution">
    <text evidence="1">The sequence shown here is derived from an EMBL/GenBank/DDBJ whole genome shotgun (WGS) entry which is preliminary data.</text>
</comment>
<keyword evidence="2" id="KW-1185">Reference proteome</keyword>
<evidence type="ECO:0000313" key="2">
    <source>
        <dbReference type="Proteomes" id="UP001055072"/>
    </source>
</evidence>
<evidence type="ECO:0000313" key="1">
    <source>
        <dbReference type="EMBL" id="KAI0090763.1"/>
    </source>
</evidence>
<dbReference type="Proteomes" id="UP001055072">
    <property type="component" value="Unassembled WGS sequence"/>
</dbReference>
<organism evidence="1 2">
    <name type="scientific">Irpex rosettiformis</name>
    <dbReference type="NCBI Taxonomy" id="378272"/>
    <lineage>
        <taxon>Eukaryota</taxon>
        <taxon>Fungi</taxon>
        <taxon>Dikarya</taxon>
        <taxon>Basidiomycota</taxon>
        <taxon>Agaricomycotina</taxon>
        <taxon>Agaricomycetes</taxon>
        <taxon>Polyporales</taxon>
        <taxon>Irpicaceae</taxon>
        <taxon>Irpex</taxon>
    </lineage>
</organism>
<gene>
    <name evidence="1" type="ORF">BDY19DRAFT_937321</name>
</gene>
<name>A0ACB8U8U7_9APHY</name>
<protein>
    <submittedName>
        <fullName evidence="1">Gryzun, putative trafficking through golgi-domain-containing protein</fullName>
    </submittedName>
</protein>
<sequence length="1319" mass="146553">MLIPLQQVAHDDHHQYLRRCTLQLDNWTTYTSGLRKYLPIMNSYPPDLLVQLSPVMFVAGLGPLQPLQTPTPPTPQSPAVRPQDPFLTLGNRLKDALLSQRAPAIWQPDKSKTFQVVLVDPDVRFPPRKVAPAEDQQFFPTHSPLSPLTPSSPLYPDGLIAPIWIRKHTGLVPSVFVLFKRLYEFPRATPTSPLEAPDSEHERDREAEEKRRDAELSAEIAQRKKSTNERAIKLTVVLMASRKLLDDPTLDARLTFIRRQSGLDPRAALFVLSPVSQAEIGDFVRSLQEALWEPAVEYYTNHSKRVRRKRNRHSQTNQSYPMPTSPSGPIARPLRPEGWTVRYEYKMACFAEFRGEDEVALKHYHDAYANLQIMFGSTAILPPRTKRWAEAKVLADCLSLKICKLYLYNNEHSLALSHHSMHIRKFADLSRGWGIGEETFEFWSWLARQHRAFAELLEQGTRTTLTIPTYLPSSTSAASTVVAQAADSQRSVVEMESLRTLGLNPTQALQHPGFYYFMAARCVENRRARFLAALENGGPNSTASPGFANENKVDHLTVILELYTRAYELFKKYSPQSGANLGRQTLWIAYRIARTYYDSGKFDMAVKFFERIAKTYRRESWDAMLQPLLKTWYACAQQLGDMELGVQLLIEMLAHGPTPDEEDPDAIQEDLLAVFRSTVPSKSDAPLVVDLSDAESLFDYSVIFWSPEVKVDERAAYQITLAVPSHVHISSLPFTSAAVYITEDAAPIIVRHADAKSSGDHVQEIRLGHSDYDALSEEHPVVEANLRWPPGSSIIFTGSLSSARPTTISIAKVVLTLEEASWTVDLPITPSASHGDRSQLPRWLTAVSPAKFVPIRRDSQLPMSSMVVKLRPHVIRVSISHIAPAYLGEDYPIVIEVTNLDSKELDVAADALLQPTEIEGATTSISHDKEIWSNLIKGIAFGKLAPGVSAVKTLYLNSGVAAGDRIIDLSIQSHNTAYSLIMESPQTPNSPALNTSDTSETLRTLIIPTADPIVADYSIKYKRSPSEQPGLARLETFDSDYWDESVGGVAIVNTVWTCTGPHGIKVEDVKLTRGDGMFARVTGSFLDNDPSDLLIEWLPGDQFSDEASVSFVPDDENPDVPIAGPGVYEISWRRILSNNELGPLAKSVFQLPQLEPPEDGLVALLDVPTTANLHVPIPIRMIIRNHRPTRSANVVVQVEFDATDGFVLSGLRAGRVPILLPGGEEILTWNAIPVECGYTKLPRIKVIDRRQRVIAQPGASTPETTSADGEGELVSVVDMRSDERPAVSMDGTRSSTDLGKRPNAIDGHGSTEITILVLP</sequence>
<proteinExistence type="predicted"/>
<reference evidence="1" key="1">
    <citation type="journal article" date="2021" name="Environ. Microbiol.">
        <title>Gene family expansions and transcriptome signatures uncover fungal adaptations to wood decay.</title>
        <authorList>
            <person name="Hage H."/>
            <person name="Miyauchi S."/>
            <person name="Viragh M."/>
            <person name="Drula E."/>
            <person name="Min B."/>
            <person name="Chaduli D."/>
            <person name="Navarro D."/>
            <person name="Favel A."/>
            <person name="Norest M."/>
            <person name="Lesage-Meessen L."/>
            <person name="Balint B."/>
            <person name="Merenyi Z."/>
            <person name="de Eugenio L."/>
            <person name="Morin E."/>
            <person name="Martinez A.T."/>
            <person name="Baldrian P."/>
            <person name="Stursova M."/>
            <person name="Martinez M.J."/>
            <person name="Novotny C."/>
            <person name="Magnuson J.K."/>
            <person name="Spatafora J.W."/>
            <person name="Maurice S."/>
            <person name="Pangilinan J."/>
            <person name="Andreopoulos W."/>
            <person name="LaButti K."/>
            <person name="Hundley H."/>
            <person name="Na H."/>
            <person name="Kuo A."/>
            <person name="Barry K."/>
            <person name="Lipzen A."/>
            <person name="Henrissat B."/>
            <person name="Riley R."/>
            <person name="Ahrendt S."/>
            <person name="Nagy L.G."/>
            <person name="Grigoriev I.V."/>
            <person name="Martin F."/>
            <person name="Rosso M.N."/>
        </authorList>
    </citation>
    <scope>NUCLEOTIDE SEQUENCE</scope>
    <source>
        <strain evidence="1">CBS 384.51</strain>
    </source>
</reference>
<dbReference type="EMBL" id="MU274907">
    <property type="protein sequence ID" value="KAI0090763.1"/>
    <property type="molecule type" value="Genomic_DNA"/>
</dbReference>